<proteinExistence type="predicted"/>
<dbReference type="Proteomes" id="UP000288805">
    <property type="component" value="Unassembled WGS sequence"/>
</dbReference>
<organism evidence="1 2">
    <name type="scientific">Vitis vinifera</name>
    <name type="common">Grape</name>
    <dbReference type="NCBI Taxonomy" id="29760"/>
    <lineage>
        <taxon>Eukaryota</taxon>
        <taxon>Viridiplantae</taxon>
        <taxon>Streptophyta</taxon>
        <taxon>Embryophyta</taxon>
        <taxon>Tracheophyta</taxon>
        <taxon>Spermatophyta</taxon>
        <taxon>Magnoliopsida</taxon>
        <taxon>eudicotyledons</taxon>
        <taxon>Gunneridae</taxon>
        <taxon>Pentapetalae</taxon>
        <taxon>rosids</taxon>
        <taxon>Vitales</taxon>
        <taxon>Vitaceae</taxon>
        <taxon>Viteae</taxon>
        <taxon>Vitis</taxon>
    </lineage>
</organism>
<comment type="caution">
    <text evidence="1">The sequence shown here is derived from an EMBL/GenBank/DDBJ whole genome shotgun (WGS) entry which is preliminary data.</text>
</comment>
<dbReference type="Gene3D" id="2.40.70.10">
    <property type="entry name" value="Acid Proteases"/>
    <property type="match status" value="1"/>
</dbReference>
<dbReference type="PANTHER" id="PTHR33240">
    <property type="entry name" value="OS08G0508500 PROTEIN"/>
    <property type="match status" value="1"/>
</dbReference>
<reference evidence="1 2" key="1">
    <citation type="journal article" date="2018" name="PLoS Genet.">
        <title>Population sequencing reveals clonal diversity and ancestral inbreeding in the grapevine cultivar Chardonnay.</title>
        <authorList>
            <person name="Roach M.J."/>
            <person name="Johnson D.L."/>
            <person name="Bohlmann J."/>
            <person name="van Vuuren H.J."/>
            <person name="Jones S.J."/>
            <person name="Pretorius I.S."/>
            <person name="Schmidt S.A."/>
            <person name="Borneman A.R."/>
        </authorList>
    </citation>
    <scope>NUCLEOTIDE SEQUENCE [LARGE SCALE GENOMIC DNA]</scope>
    <source>
        <strain evidence="2">cv. Chardonnay</strain>
        <tissue evidence="1">Leaf</tissue>
    </source>
</reference>
<evidence type="ECO:0000313" key="2">
    <source>
        <dbReference type="Proteomes" id="UP000288805"/>
    </source>
</evidence>
<dbReference type="EMBL" id="QGNW01000072">
    <property type="protein sequence ID" value="RVX02215.1"/>
    <property type="molecule type" value="Genomic_DNA"/>
</dbReference>
<dbReference type="PANTHER" id="PTHR33240:SF15">
    <property type="entry name" value="GAG-PRO-LIKE PROTEIN"/>
    <property type="match status" value="1"/>
</dbReference>
<sequence>MHSIDFVEFDDHIYMLSWDDSEPEPIVSDEIYEMSEVTLGPRMPVPFRLVPEAASAPYVDDVHTSDVQYIICGVEWYDSSPPQPLDHWRRSHPRRSYIRVETTTTLEGLIHMVMAGRRVSFVLLDNGSTSNVCPLATTIALGYAPSDFGPSTQTVRAYDSTWREVMSTLEIELLIGSTAFVVVFQVLRIPASFNLLLGRPCIHKARAIISSLHQKISHSDNDLLLTRFTFDEHGPSEFMAFPDHDVPFGFDSFPLRSIVDIWRDCARKGHRSHMHHRRYHWGLSTTQRPSFNASSSSSINDGALALDFCIDRPSISRSPEPYDICFPDELMNTGHLPRSET</sequence>
<dbReference type="AlphaFoldDB" id="A0A438IZT0"/>
<gene>
    <name evidence="1" type="ORF">CK203_025417</name>
</gene>
<name>A0A438IZT0_VITVI</name>
<dbReference type="InterPro" id="IPR021109">
    <property type="entry name" value="Peptidase_aspartic_dom_sf"/>
</dbReference>
<accession>A0A438IZT0</accession>
<evidence type="ECO:0000313" key="1">
    <source>
        <dbReference type="EMBL" id="RVX02215.1"/>
    </source>
</evidence>
<protein>
    <submittedName>
        <fullName evidence="1">Uncharacterized protein</fullName>
    </submittedName>
</protein>